<dbReference type="PANTHER" id="PTHR42850:SF2">
    <property type="entry name" value="BLL5683 PROTEIN"/>
    <property type="match status" value="1"/>
</dbReference>
<name>A0A918TFG2_9RHOB</name>
<reference evidence="3" key="2">
    <citation type="submission" date="2020-09" db="EMBL/GenBank/DDBJ databases">
        <authorList>
            <person name="Sun Q."/>
            <person name="Kim S."/>
        </authorList>
    </citation>
    <scope>NUCLEOTIDE SEQUENCE</scope>
    <source>
        <strain evidence="3">KCTC 23310</strain>
    </source>
</reference>
<comment type="similarity">
    <text evidence="1">Belongs to the metallophosphoesterase superfamily. YfcE family.</text>
</comment>
<evidence type="ECO:0000259" key="2">
    <source>
        <dbReference type="Pfam" id="PF12850"/>
    </source>
</evidence>
<organism evidence="3 4">
    <name type="scientific">Neogemmobacter tilapiae</name>
    <dbReference type="NCBI Taxonomy" id="875041"/>
    <lineage>
        <taxon>Bacteria</taxon>
        <taxon>Pseudomonadati</taxon>
        <taxon>Pseudomonadota</taxon>
        <taxon>Alphaproteobacteria</taxon>
        <taxon>Rhodobacterales</taxon>
        <taxon>Paracoccaceae</taxon>
        <taxon>Neogemmobacter</taxon>
    </lineage>
</organism>
<evidence type="ECO:0000256" key="1">
    <source>
        <dbReference type="ARBA" id="ARBA00008950"/>
    </source>
</evidence>
<dbReference type="InterPro" id="IPR011152">
    <property type="entry name" value="Pesterase_MJ0912"/>
</dbReference>
<gene>
    <name evidence="3" type="ORF">GCM10007315_04060</name>
</gene>
<feature type="domain" description="Calcineurin-like phosphoesterase" evidence="2">
    <location>
        <begin position="1"/>
        <end position="200"/>
    </location>
</feature>
<keyword evidence="4" id="KW-1185">Reference proteome</keyword>
<dbReference type="InterPro" id="IPR024654">
    <property type="entry name" value="Calcineurin-like_PHP_lpxH"/>
</dbReference>
<dbReference type="AlphaFoldDB" id="A0A918TFG2"/>
<dbReference type="Pfam" id="PF12850">
    <property type="entry name" value="Metallophos_2"/>
    <property type="match status" value="1"/>
</dbReference>
<evidence type="ECO:0000313" key="3">
    <source>
        <dbReference type="EMBL" id="GHC45739.1"/>
    </source>
</evidence>
<sequence>MKLAVLTDIHANRPALAAVLADATARGAKAFAILGDIVGYGPEPGACIDRIRALNPTICVKGNHDHAIAQPSEPMSPHAATAIQWTRAQLTPDQAAYLAQLPLTQHLDQTLFTHASPRNPADWTYITTNTRAAPAFQATDARLTLCGHVHKPALYSIDHQGIVRECPLTLNQPMPLLPSRRWLAVVGSTGQPRDGSPHAAWAMLEPHQITFRRTPYDVQATVDKIRAAGLPEALAQRLLNGN</sequence>
<dbReference type="PIRSF" id="PIRSF000883">
    <property type="entry name" value="Pesterase_MJ0912"/>
    <property type="match status" value="1"/>
</dbReference>
<reference evidence="3" key="1">
    <citation type="journal article" date="2014" name="Int. J. Syst. Evol. Microbiol.">
        <title>Complete genome sequence of Corynebacterium casei LMG S-19264T (=DSM 44701T), isolated from a smear-ripened cheese.</title>
        <authorList>
            <consortium name="US DOE Joint Genome Institute (JGI-PGF)"/>
            <person name="Walter F."/>
            <person name="Albersmeier A."/>
            <person name="Kalinowski J."/>
            <person name="Ruckert C."/>
        </authorList>
    </citation>
    <scope>NUCLEOTIDE SEQUENCE</scope>
    <source>
        <strain evidence="3">KCTC 23310</strain>
    </source>
</reference>
<dbReference type="InterPro" id="IPR050126">
    <property type="entry name" value="Ap4A_hydrolase"/>
</dbReference>
<dbReference type="GO" id="GO:0005737">
    <property type="term" value="C:cytoplasm"/>
    <property type="evidence" value="ECO:0007669"/>
    <property type="project" value="TreeGrafter"/>
</dbReference>
<comment type="caution">
    <text evidence="3">The sequence shown here is derived from an EMBL/GenBank/DDBJ whole genome shotgun (WGS) entry which is preliminary data.</text>
</comment>
<dbReference type="InterPro" id="IPR029052">
    <property type="entry name" value="Metallo-depent_PP-like"/>
</dbReference>
<dbReference type="Proteomes" id="UP000638981">
    <property type="component" value="Unassembled WGS sequence"/>
</dbReference>
<dbReference type="RefSeq" id="WP_189409864.1">
    <property type="nucleotide sequence ID" value="NZ_BMYJ01000001.1"/>
</dbReference>
<dbReference type="Gene3D" id="3.60.21.10">
    <property type="match status" value="1"/>
</dbReference>
<dbReference type="SUPFAM" id="SSF56300">
    <property type="entry name" value="Metallo-dependent phosphatases"/>
    <property type="match status" value="1"/>
</dbReference>
<dbReference type="GO" id="GO:0016791">
    <property type="term" value="F:phosphatase activity"/>
    <property type="evidence" value="ECO:0007669"/>
    <property type="project" value="TreeGrafter"/>
</dbReference>
<proteinExistence type="inferred from homology"/>
<dbReference type="EMBL" id="BMYJ01000001">
    <property type="protein sequence ID" value="GHC45739.1"/>
    <property type="molecule type" value="Genomic_DNA"/>
</dbReference>
<accession>A0A918TFG2</accession>
<dbReference type="PANTHER" id="PTHR42850">
    <property type="entry name" value="METALLOPHOSPHOESTERASE"/>
    <property type="match status" value="1"/>
</dbReference>
<evidence type="ECO:0000313" key="4">
    <source>
        <dbReference type="Proteomes" id="UP000638981"/>
    </source>
</evidence>
<protein>
    <submittedName>
        <fullName evidence="3">Metallophosphoesterase</fullName>
    </submittedName>
</protein>
<dbReference type="CDD" id="cd00838">
    <property type="entry name" value="MPP_superfamily"/>
    <property type="match status" value="1"/>
</dbReference>